<evidence type="ECO:0000256" key="1">
    <source>
        <dbReference type="SAM" id="Phobius"/>
    </source>
</evidence>
<accession>A0ABS0F7A7</accession>
<feature type="transmembrane region" description="Helical" evidence="1">
    <location>
        <begin position="7"/>
        <end position="32"/>
    </location>
</feature>
<keyword evidence="1" id="KW-0812">Transmembrane</keyword>
<dbReference type="RefSeq" id="WP_196078168.1">
    <property type="nucleotide sequence ID" value="NZ_JADPVI010000001.1"/>
</dbReference>
<keyword evidence="1" id="KW-0472">Membrane</keyword>
<dbReference type="EMBL" id="JADPVI010000001">
    <property type="protein sequence ID" value="MBF8455594.1"/>
    <property type="molecule type" value="Genomic_DNA"/>
</dbReference>
<sequence>MKKNYKLLLRGIAAICLIILAIVLFITISSYFSKRQIEKELSATIKKCDSIQIITEQPEISFSGFKENEINSLKFEIKREKEIFSDTVIRNKFSYVSEDRSFKKIRIPFPEFLKTDTIIVTTRNNLKFYISNFHHTAGLHYGMFGPVGVSDCSLDEDFNINGSHGNSISKNIALIESEKNKRIKIINATDKEIEVISKISKISLKMAEEIFYNNRKNKHLLSQIFCGIHIEKTGNYYVFEEEREDKNRATDIITINAENGDYKRYSYYPYQ</sequence>
<protein>
    <submittedName>
        <fullName evidence="2">Uncharacterized protein</fullName>
    </submittedName>
</protein>
<keyword evidence="3" id="KW-1185">Reference proteome</keyword>
<gene>
    <name evidence="2" type="ORF">IV494_00230</name>
</gene>
<evidence type="ECO:0000313" key="2">
    <source>
        <dbReference type="EMBL" id="MBF8455594.1"/>
    </source>
</evidence>
<name>A0ABS0F7A7_9FLAO</name>
<evidence type="ECO:0000313" key="3">
    <source>
        <dbReference type="Proteomes" id="UP000660070"/>
    </source>
</evidence>
<reference evidence="2 3" key="1">
    <citation type="submission" date="2020-11" db="EMBL/GenBank/DDBJ databases">
        <title>Kaistella gelatinilytica sp. nov., a flavobacterium isolated from Antarctic Soil.</title>
        <authorList>
            <person name="Li J."/>
        </authorList>
    </citation>
    <scope>NUCLEOTIDE SEQUENCE [LARGE SCALE GENOMIC DNA]</scope>
    <source>
        <strain evidence="2 3">G5-32</strain>
    </source>
</reference>
<organism evidence="2 3">
    <name type="scientific">Kaistella gelatinilytica</name>
    <dbReference type="NCBI Taxonomy" id="2787636"/>
    <lineage>
        <taxon>Bacteria</taxon>
        <taxon>Pseudomonadati</taxon>
        <taxon>Bacteroidota</taxon>
        <taxon>Flavobacteriia</taxon>
        <taxon>Flavobacteriales</taxon>
        <taxon>Weeksellaceae</taxon>
        <taxon>Chryseobacterium group</taxon>
        <taxon>Kaistella</taxon>
    </lineage>
</organism>
<proteinExistence type="predicted"/>
<keyword evidence="1" id="KW-1133">Transmembrane helix</keyword>
<dbReference type="Proteomes" id="UP000660070">
    <property type="component" value="Unassembled WGS sequence"/>
</dbReference>
<comment type="caution">
    <text evidence="2">The sequence shown here is derived from an EMBL/GenBank/DDBJ whole genome shotgun (WGS) entry which is preliminary data.</text>
</comment>